<evidence type="ECO:0000313" key="2">
    <source>
        <dbReference type="Proteomes" id="UP001241377"/>
    </source>
</evidence>
<dbReference type="Proteomes" id="UP001241377">
    <property type="component" value="Unassembled WGS sequence"/>
</dbReference>
<accession>A0ACC2UVG6</accession>
<dbReference type="EMBL" id="JASBWR010000162">
    <property type="protein sequence ID" value="KAJ9090756.1"/>
    <property type="molecule type" value="Genomic_DNA"/>
</dbReference>
<organism evidence="1 2">
    <name type="scientific">Naganishia cerealis</name>
    <dbReference type="NCBI Taxonomy" id="610337"/>
    <lineage>
        <taxon>Eukaryota</taxon>
        <taxon>Fungi</taxon>
        <taxon>Dikarya</taxon>
        <taxon>Basidiomycota</taxon>
        <taxon>Agaricomycotina</taxon>
        <taxon>Tremellomycetes</taxon>
        <taxon>Filobasidiales</taxon>
        <taxon>Filobasidiaceae</taxon>
        <taxon>Naganishia</taxon>
    </lineage>
</organism>
<name>A0ACC2UVG6_9TREE</name>
<evidence type="ECO:0000313" key="1">
    <source>
        <dbReference type="EMBL" id="KAJ9090756.1"/>
    </source>
</evidence>
<keyword evidence="2" id="KW-1185">Reference proteome</keyword>
<protein>
    <submittedName>
        <fullName evidence="1">Uncharacterized protein</fullName>
    </submittedName>
</protein>
<gene>
    <name evidence="1" type="ORF">QFC19_009430</name>
</gene>
<reference evidence="1" key="1">
    <citation type="submission" date="2023-04" db="EMBL/GenBank/DDBJ databases">
        <title>Draft Genome sequencing of Naganishia species isolated from polar environments using Oxford Nanopore Technology.</title>
        <authorList>
            <person name="Leo P."/>
            <person name="Venkateswaran K."/>
        </authorList>
    </citation>
    <scope>NUCLEOTIDE SEQUENCE</scope>
    <source>
        <strain evidence="1">MNA-CCFEE 5261</strain>
    </source>
</reference>
<proteinExistence type="predicted"/>
<comment type="caution">
    <text evidence="1">The sequence shown here is derived from an EMBL/GenBank/DDBJ whole genome shotgun (WGS) entry which is preliminary data.</text>
</comment>
<sequence length="115" mass="12912">MEDVNSDVHSSPVHEGAELDGKIDDSKILEENTKEDEETELENVSEDNREIVARGTSLEDVMLDSVVDRERLDNVDRLDGIELEETLSELKDDSSELVDDCGNELEDEAELSDDM</sequence>